<evidence type="ECO:0000313" key="2">
    <source>
        <dbReference type="EMBL" id="ARD14203.1"/>
    </source>
</evidence>
<dbReference type="RefSeq" id="WP_002551483.1">
    <property type="nucleotide sequence ID" value="NZ_CP008742.1"/>
</dbReference>
<sequence>MGPEQVLVEQAVYGEVPGRGHGLRTASTSSPIVFSIASKLDLPDAVPLGVQTWWPFVRGFPVDDYYVLARTFLDSSASRGGMVLTHALIVKLDDICEVGNLGTLFGLLAPSVTSCPCSVATLHLDINASSHPPAADLIGAANALTAQGLAPVARLGIEGFEHLVDSLWRNLWPALRRTFAFRLSFDPKDVIEQPTPIIVCTPEQLQSRWTKHSIVKPDDQTPGSEPARFLCGQRDLQPITDLAQSLGLEIHTLRELNRFERLSSLISGGECFNDLLAAIRLADGLSNQPTLGVILKNKLISRFMDLIPSADCNQLLVMRNLALPGFADTQSLWTAVELFISNFSFFPAEDNDLMEMVVASVDEELASPPWRAAVVAGFSTASGRASPVISKAIWRWAERSQDAFTAALNILPNDAAVEQRLAEEVPRKLHMTNPTALLPLLLEKRFLVTHGAVLAATLAPLDAIDQQLKEDKDPHHSAGLRSALRYASSSQAMECALVHRDSRLIELCAELAITNSEILSNIHGEDITEQKVWCAAIFKDSSLWNAPINASGARNNFFAQLVRGLPADTDLLGALAQTPLADLSAHPDRAQLWSLLTGPELDLYLEATATGWLEIAARGALMACPEAPLERAIISSPSLRLVLERSSVTVDARLAIVHALSTFPEEMFITWLKGLLRGTRALSYADSEQLGKLVAYRRWENAAKYLSEQLAGCRTDVMPGLRLCADLLGLFTRWKLGISKPSVAEKWDAFEKEAQDLYPSGPDASELWSRAGGKNADLPGLLQTGATRWHTAINSIRYGGRPNARELLAVMCRDFPLNEQLRLYASDPDILVRR</sequence>
<evidence type="ECO:0000259" key="1">
    <source>
        <dbReference type="Pfam" id="PF19955"/>
    </source>
</evidence>
<accession>A0ABC8BIJ9</accession>
<dbReference type="Pfam" id="PF20012">
    <property type="entry name" value="GAP1-N1"/>
    <property type="match status" value="1"/>
</dbReference>
<proteinExistence type="predicted"/>
<dbReference type="InterPro" id="IPR045430">
    <property type="entry name" value="EAD1"/>
</dbReference>
<gene>
    <name evidence="2" type="ORF">PSA3335_25995</name>
</gene>
<dbReference type="EMBL" id="CP008742">
    <property type="protein sequence ID" value="ARD14203.1"/>
    <property type="molecule type" value="Genomic_DNA"/>
</dbReference>
<dbReference type="Pfam" id="PF19955">
    <property type="entry name" value="EAD1"/>
    <property type="match status" value="1"/>
</dbReference>
<protein>
    <recommendedName>
        <fullName evidence="1">Effector-associated domain-containing protein</fullName>
    </recommendedName>
</protein>
<organism evidence="2 3">
    <name type="scientific">Pseudomonas savastanoi pv. savastanoi NCPPB 3335</name>
    <dbReference type="NCBI Taxonomy" id="693985"/>
    <lineage>
        <taxon>Bacteria</taxon>
        <taxon>Pseudomonadati</taxon>
        <taxon>Pseudomonadota</taxon>
        <taxon>Gammaproteobacteria</taxon>
        <taxon>Pseudomonadales</taxon>
        <taxon>Pseudomonadaceae</taxon>
        <taxon>Pseudomonas</taxon>
    </lineage>
</organism>
<dbReference type="KEGG" id="psav:PSA3335_25995"/>
<name>A0ABC8BIJ9_PSESS</name>
<dbReference type="AlphaFoldDB" id="A0ABC8BIJ9"/>
<dbReference type="Proteomes" id="UP000005729">
    <property type="component" value="Chromosome"/>
</dbReference>
<evidence type="ECO:0000313" key="3">
    <source>
        <dbReference type="Proteomes" id="UP000005729"/>
    </source>
</evidence>
<reference evidence="2 3" key="1">
    <citation type="journal article" date="2010" name="Environ. Microbiol.">
        <title>Annotation and overview of the Pseudomonas savastanoi pv. savastanoi NCPPB 3335 draft genome reveals the virulence gene complement of a tumour-inducing pathogen of woody hosts.</title>
        <authorList>
            <person name="Rodriguez-Palenzuela P."/>
            <person name="Matas I.M."/>
            <person name="Murillo J."/>
            <person name="Lopez-Solanilla E."/>
            <person name="Bardaji L."/>
            <person name="Perez-Martinez I."/>
            <person name="Rodriguez-Moskera M.E."/>
            <person name="Penyalver R."/>
            <person name="Lopez M.M."/>
            <person name="Quesada J.M."/>
            <person name="Biehl B.S."/>
            <person name="Perna N.T."/>
            <person name="Glasner J.D."/>
            <person name="Cabot E.L."/>
            <person name="Neeno-Eckwall E."/>
            <person name="Ramos C."/>
        </authorList>
    </citation>
    <scope>NUCLEOTIDE SEQUENCE [LARGE SCALE GENOMIC DNA]</scope>
    <source>
        <strain evidence="2 3">NCPPB 3335</strain>
    </source>
</reference>
<feature type="domain" description="Effector-associated" evidence="1">
    <location>
        <begin position="745"/>
        <end position="825"/>
    </location>
</feature>